<dbReference type="EMBL" id="JAUSTY010000003">
    <property type="protein sequence ID" value="MDQ0164984.1"/>
    <property type="molecule type" value="Genomic_DNA"/>
</dbReference>
<keyword evidence="3" id="KW-0675">Receptor</keyword>
<evidence type="ECO:0000256" key="1">
    <source>
        <dbReference type="ARBA" id="ARBA00006987"/>
    </source>
</evidence>
<dbReference type="InterPro" id="IPR005064">
    <property type="entry name" value="BUG"/>
</dbReference>
<dbReference type="InterPro" id="IPR042100">
    <property type="entry name" value="Bug_dom1"/>
</dbReference>
<comment type="caution">
    <text evidence="3">The sequence shown here is derived from an EMBL/GenBank/DDBJ whole genome shotgun (WGS) entry which is preliminary data.</text>
</comment>
<evidence type="ECO:0000313" key="4">
    <source>
        <dbReference type="Proteomes" id="UP001235840"/>
    </source>
</evidence>
<keyword evidence="2" id="KW-0732">Signal</keyword>
<dbReference type="CDD" id="cd07012">
    <property type="entry name" value="PBP2_Bug_TTT"/>
    <property type="match status" value="1"/>
</dbReference>
<dbReference type="PIRSF" id="PIRSF017082">
    <property type="entry name" value="YflP"/>
    <property type="match status" value="1"/>
</dbReference>
<name>A0ABT9VVK3_9BACI</name>
<feature type="signal peptide" evidence="2">
    <location>
        <begin position="1"/>
        <end position="21"/>
    </location>
</feature>
<dbReference type="PANTHER" id="PTHR42928:SF5">
    <property type="entry name" value="BLR1237 PROTEIN"/>
    <property type="match status" value="1"/>
</dbReference>
<dbReference type="PROSITE" id="PS51257">
    <property type="entry name" value="PROKAR_LIPOPROTEIN"/>
    <property type="match status" value="1"/>
</dbReference>
<keyword evidence="4" id="KW-1185">Reference proteome</keyword>
<protein>
    <submittedName>
        <fullName evidence="3">Tripartite-type tricarboxylate transporter receptor subunit TctC</fullName>
    </submittedName>
</protein>
<reference evidence="3 4" key="1">
    <citation type="submission" date="2023-07" db="EMBL/GenBank/DDBJ databases">
        <title>Genomic Encyclopedia of Type Strains, Phase IV (KMG-IV): sequencing the most valuable type-strain genomes for metagenomic binning, comparative biology and taxonomic classification.</title>
        <authorList>
            <person name="Goeker M."/>
        </authorList>
    </citation>
    <scope>NUCLEOTIDE SEQUENCE [LARGE SCALE GENOMIC DNA]</scope>
    <source>
        <strain evidence="3 4">DSM 12751</strain>
    </source>
</reference>
<dbReference type="Proteomes" id="UP001235840">
    <property type="component" value="Unassembled WGS sequence"/>
</dbReference>
<dbReference type="Gene3D" id="3.40.190.150">
    <property type="entry name" value="Bordetella uptake gene, domain 1"/>
    <property type="match status" value="1"/>
</dbReference>
<proteinExistence type="inferred from homology"/>
<evidence type="ECO:0000256" key="2">
    <source>
        <dbReference type="SAM" id="SignalP"/>
    </source>
</evidence>
<comment type="similarity">
    <text evidence="1">Belongs to the UPF0065 (bug) family.</text>
</comment>
<dbReference type="Gene3D" id="3.40.190.10">
    <property type="entry name" value="Periplasmic binding protein-like II"/>
    <property type="match status" value="1"/>
</dbReference>
<evidence type="ECO:0000313" key="3">
    <source>
        <dbReference type="EMBL" id="MDQ0164984.1"/>
    </source>
</evidence>
<dbReference type="SUPFAM" id="SSF53850">
    <property type="entry name" value="Periplasmic binding protein-like II"/>
    <property type="match status" value="1"/>
</dbReference>
<organism evidence="3 4">
    <name type="scientific">Caldalkalibacillus horti</name>
    <dbReference type="NCBI Taxonomy" id="77523"/>
    <lineage>
        <taxon>Bacteria</taxon>
        <taxon>Bacillati</taxon>
        <taxon>Bacillota</taxon>
        <taxon>Bacilli</taxon>
        <taxon>Bacillales</taxon>
        <taxon>Bacillaceae</taxon>
        <taxon>Caldalkalibacillus</taxon>
    </lineage>
</organism>
<accession>A0ABT9VVK3</accession>
<gene>
    <name evidence="3" type="ORF">J2S11_000884</name>
</gene>
<dbReference type="Pfam" id="PF03401">
    <property type="entry name" value="TctC"/>
    <property type="match status" value="1"/>
</dbReference>
<dbReference type="RefSeq" id="WP_307391415.1">
    <property type="nucleotide sequence ID" value="NZ_BAAADK010000010.1"/>
</dbReference>
<dbReference type="PANTHER" id="PTHR42928">
    <property type="entry name" value="TRICARBOXYLATE-BINDING PROTEIN"/>
    <property type="match status" value="1"/>
</dbReference>
<sequence length="326" mass="34811">MKKNKKMLLVLLMAGVLFALAACSSSSSGASDFPKREVTLVVPFSAGGGTDTTARALANATEKHLGQSIAVVNKTGGSGAVGFSEGANARPDGHTVTMVTMEVTTLKHLNLSQITHEEFKPIAQVNFDPPAITVKADAPYDTVQEFLDYAKENPGAIKVGNSGPGALWHMAAIILEKSAGVEFNHIPYEGANPAVTALLGGHIDMVPVSPAEVKAYVEAGQLKTLAIIDENPSDVLPGVQTLVEQTGIQTPHIGSWRGLVVPKDTPDEIVDILLDAFQKGTEEEEFIQFMDNNGLGLRVLGPEEFKKMLDESYEYFGELIPELNIN</sequence>
<feature type="chain" id="PRO_5047178564" evidence="2">
    <location>
        <begin position="22"/>
        <end position="326"/>
    </location>
</feature>